<dbReference type="SUPFAM" id="SSF51569">
    <property type="entry name" value="Aldolase"/>
    <property type="match status" value="1"/>
</dbReference>
<dbReference type="Pfam" id="PF00923">
    <property type="entry name" value="TAL_FSA"/>
    <property type="match status" value="1"/>
</dbReference>
<dbReference type="GO" id="GO:0005975">
    <property type="term" value="P:carbohydrate metabolic process"/>
    <property type="evidence" value="ECO:0007669"/>
    <property type="project" value="InterPro"/>
</dbReference>
<keyword evidence="1" id="KW-0704">Schiff base</keyword>
<dbReference type="EMBL" id="UINC01010429">
    <property type="protein sequence ID" value="SVA46395.1"/>
    <property type="molecule type" value="Genomic_DNA"/>
</dbReference>
<name>A0A381W1H6_9ZZZZ</name>
<gene>
    <name evidence="2" type="ORF">METZ01_LOCUS99249</name>
</gene>
<organism evidence="2">
    <name type="scientific">marine metagenome</name>
    <dbReference type="NCBI Taxonomy" id="408172"/>
    <lineage>
        <taxon>unclassified sequences</taxon>
        <taxon>metagenomes</taxon>
        <taxon>ecological metagenomes</taxon>
    </lineage>
</organism>
<protein>
    <recommendedName>
        <fullName evidence="3">Transaldolase</fullName>
    </recommendedName>
</protein>
<dbReference type="Gene3D" id="3.20.20.70">
    <property type="entry name" value="Aldolase class I"/>
    <property type="match status" value="1"/>
</dbReference>
<dbReference type="InterPro" id="IPR013785">
    <property type="entry name" value="Aldolase_TIM"/>
</dbReference>
<sequence length="117" mass="13373">MSYPKIFCDIADISAIKKFNKKSIVKGFTTNPSLMRKAGAKNYKNYSKQILRICRKKPISFEVLADNFLEMEKQALKINSWGKNIYVKIPVINSKGKFTGSLIKKLNKKKIKLNITA</sequence>
<proteinExistence type="predicted"/>
<evidence type="ECO:0008006" key="3">
    <source>
        <dbReference type="Google" id="ProtNLM"/>
    </source>
</evidence>
<feature type="non-terminal residue" evidence="2">
    <location>
        <position position="117"/>
    </location>
</feature>
<reference evidence="2" key="1">
    <citation type="submission" date="2018-05" db="EMBL/GenBank/DDBJ databases">
        <authorList>
            <person name="Lanie J.A."/>
            <person name="Ng W.-L."/>
            <person name="Kazmierczak K.M."/>
            <person name="Andrzejewski T.M."/>
            <person name="Davidsen T.M."/>
            <person name="Wayne K.J."/>
            <person name="Tettelin H."/>
            <person name="Glass J.I."/>
            <person name="Rusch D."/>
            <person name="Podicherti R."/>
            <person name="Tsui H.-C.T."/>
            <person name="Winkler M.E."/>
        </authorList>
    </citation>
    <scope>NUCLEOTIDE SEQUENCE</scope>
</reference>
<accession>A0A381W1H6</accession>
<evidence type="ECO:0000256" key="1">
    <source>
        <dbReference type="ARBA" id="ARBA00023270"/>
    </source>
</evidence>
<dbReference type="AlphaFoldDB" id="A0A381W1H6"/>
<dbReference type="InterPro" id="IPR001585">
    <property type="entry name" value="TAL/FSA"/>
</dbReference>
<evidence type="ECO:0000313" key="2">
    <source>
        <dbReference type="EMBL" id="SVA46395.1"/>
    </source>
</evidence>